<dbReference type="Pfam" id="PF00132">
    <property type="entry name" value="Hexapep"/>
    <property type="match status" value="1"/>
</dbReference>
<protein>
    <submittedName>
        <fullName evidence="1">Galactoside O-acetyltransferase</fullName>
        <ecNumber evidence="1">2.3.1.18</ecNumber>
    </submittedName>
</protein>
<dbReference type="InterPro" id="IPR001451">
    <property type="entry name" value="Hexapep"/>
</dbReference>
<name>A0A379MPV3_9BACT</name>
<dbReference type="EC" id="2.3.1.18" evidence="1"/>
<accession>A0A379MPV3</accession>
<dbReference type="PANTHER" id="PTHR23416:SF76">
    <property type="entry name" value="ZN(II)2CYS6 TRANSCRIPTION FACTOR (EUROFUNG)"/>
    <property type="match status" value="1"/>
</dbReference>
<dbReference type="PANTHER" id="PTHR23416">
    <property type="entry name" value="SIALIC ACID SYNTHASE-RELATED"/>
    <property type="match status" value="1"/>
</dbReference>
<dbReference type="SUPFAM" id="SSF51161">
    <property type="entry name" value="Trimeric LpxA-like enzymes"/>
    <property type="match status" value="1"/>
</dbReference>
<dbReference type="AlphaFoldDB" id="A0A379MPV3"/>
<dbReference type="STRING" id="880526.GCA_000427365_00694"/>
<dbReference type="Gene3D" id="2.160.10.10">
    <property type="entry name" value="Hexapeptide repeat proteins"/>
    <property type="match status" value="1"/>
</dbReference>
<dbReference type="Proteomes" id="UP000255233">
    <property type="component" value="Unassembled WGS sequence"/>
</dbReference>
<proteinExistence type="predicted"/>
<sequence>MEKITGMGNEIVLHFPGDEKIACLDGSAMAWQEIVNASNIRIEGNGNRVDLHFGSEEEAVALLKNIAFNILIVGDNNEMEVGKALTVCYNPGWGMFGLHLVIGTPFDSWMNAPRGANGCRMEIGEHVVVCGAVIYLQEDGSRIAVGRDTMISWGVDIWCTDAHTITDMEGNPTNRPYYIEIGEHVWVGKDVKIGKNVRIGRDNVIGWGSIVTRSFEESNRLVVGAPARVVRTGVRWDGRTINEYMKNGNDESFVD</sequence>
<dbReference type="InterPro" id="IPR011004">
    <property type="entry name" value="Trimer_LpxA-like_sf"/>
</dbReference>
<organism evidence="1 2">
    <name type="scientific">Rikenella microfusus</name>
    <dbReference type="NCBI Taxonomy" id="28139"/>
    <lineage>
        <taxon>Bacteria</taxon>
        <taxon>Pseudomonadati</taxon>
        <taxon>Bacteroidota</taxon>
        <taxon>Bacteroidia</taxon>
        <taxon>Bacteroidales</taxon>
        <taxon>Rikenellaceae</taxon>
        <taxon>Rikenella</taxon>
    </lineage>
</organism>
<evidence type="ECO:0000313" key="1">
    <source>
        <dbReference type="EMBL" id="SUE33543.1"/>
    </source>
</evidence>
<keyword evidence="2" id="KW-1185">Reference proteome</keyword>
<keyword evidence="1" id="KW-0012">Acyltransferase</keyword>
<dbReference type="GO" id="GO:0008870">
    <property type="term" value="F:galactoside O-acetyltransferase activity"/>
    <property type="evidence" value="ECO:0007669"/>
    <property type="project" value="UniProtKB-EC"/>
</dbReference>
<dbReference type="RefSeq" id="WP_027290475.1">
    <property type="nucleotide sequence ID" value="NZ_UGVL01000001.1"/>
</dbReference>
<evidence type="ECO:0000313" key="2">
    <source>
        <dbReference type="Proteomes" id="UP000255233"/>
    </source>
</evidence>
<keyword evidence="1" id="KW-0808">Transferase</keyword>
<dbReference type="EMBL" id="UGVL01000001">
    <property type="protein sequence ID" value="SUE33543.1"/>
    <property type="molecule type" value="Genomic_DNA"/>
</dbReference>
<reference evidence="1 2" key="1">
    <citation type="submission" date="2018-06" db="EMBL/GenBank/DDBJ databases">
        <authorList>
            <consortium name="Pathogen Informatics"/>
            <person name="Doyle S."/>
        </authorList>
    </citation>
    <scope>NUCLEOTIDE SEQUENCE [LARGE SCALE GENOMIC DNA]</scope>
    <source>
        <strain evidence="1 2">NCTC11190</strain>
    </source>
</reference>
<dbReference type="OrthoDB" id="9812571at2"/>
<dbReference type="InterPro" id="IPR051159">
    <property type="entry name" value="Hexapeptide_acetyltransf"/>
</dbReference>
<gene>
    <name evidence="1" type="primary">lacA_1</name>
    <name evidence="1" type="ORF">NCTC11190_00752</name>
</gene>